<feature type="region of interest" description="Disordered" evidence="1">
    <location>
        <begin position="11"/>
        <end position="103"/>
    </location>
</feature>
<evidence type="ECO:0000313" key="3">
    <source>
        <dbReference type="Proteomes" id="UP000324897"/>
    </source>
</evidence>
<sequence length="103" mass="10903">GFSSVPLCLLWPPPGNSIPFRPLPILPKKFPKSESPSQSSLAAPSRSSRRRPPLVDDSPPCSAPAPARRLGRWGGGHPAPRPGADAPGPGALQRLVEDESRWG</sequence>
<keyword evidence="3" id="KW-1185">Reference proteome</keyword>
<name>A0A5J9W3K2_9POAL</name>
<feature type="compositionally biased region" description="Pro residues" evidence="1">
    <location>
        <begin position="11"/>
        <end position="25"/>
    </location>
</feature>
<evidence type="ECO:0000313" key="2">
    <source>
        <dbReference type="EMBL" id="TVU42939.1"/>
    </source>
</evidence>
<dbReference type="AlphaFoldDB" id="A0A5J9W3K2"/>
<accession>A0A5J9W3K2</accession>
<feature type="compositionally biased region" description="Low complexity" evidence="1">
    <location>
        <begin position="55"/>
        <end position="67"/>
    </location>
</feature>
<dbReference type="Proteomes" id="UP000324897">
    <property type="component" value="Unassembled WGS sequence"/>
</dbReference>
<evidence type="ECO:0000256" key="1">
    <source>
        <dbReference type="SAM" id="MobiDB-lite"/>
    </source>
</evidence>
<dbReference type="Gramene" id="TVU42939">
    <property type="protein sequence ID" value="TVU42939"/>
    <property type="gene ID" value="EJB05_09364"/>
</dbReference>
<gene>
    <name evidence="2" type="ORF">EJB05_09364</name>
</gene>
<feature type="non-terminal residue" evidence="2">
    <location>
        <position position="1"/>
    </location>
</feature>
<comment type="caution">
    <text evidence="2">The sequence shown here is derived from an EMBL/GenBank/DDBJ whole genome shotgun (WGS) entry which is preliminary data.</text>
</comment>
<feature type="compositionally biased region" description="Low complexity" evidence="1">
    <location>
        <begin position="33"/>
        <end position="46"/>
    </location>
</feature>
<organism evidence="2 3">
    <name type="scientific">Eragrostis curvula</name>
    <name type="common">weeping love grass</name>
    <dbReference type="NCBI Taxonomy" id="38414"/>
    <lineage>
        <taxon>Eukaryota</taxon>
        <taxon>Viridiplantae</taxon>
        <taxon>Streptophyta</taxon>
        <taxon>Embryophyta</taxon>
        <taxon>Tracheophyta</taxon>
        <taxon>Spermatophyta</taxon>
        <taxon>Magnoliopsida</taxon>
        <taxon>Liliopsida</taxon>
        <taxon>Poales</taxon>
        <taxon>Poaceae</taxon>
        <taxon>PACMAD clade</taxon>
        <taxon>Chloridoideae</taxon>
        <taxon>Eragrostideae</taxon>
        <taxon>Eragrostidinae</taxon>
        <taxon>Eragrostis</taxon>
    </lineage>
</organism>
<proteinExistence type="predicted"/>
<dbReference type="EMBL" id="RWGY01000005">
    <property type="protein sequence ID" value="TVU42939.1"/>
    <property type="molecule type" value="Genomic_DNA"/>
</dbReference>
<protein>
    <submittedName>
        <fullName evidence="2">Uncharacterized protein</fullName>
    </submittedName>
</protein>
<reference evidence="2 3" key="1">
    <citation type="journal article" date="2019" name="Sci. Rep.">
        <title>A high-quality genome of Eragrostis curvula grass provides insights into Poaceae evolution and supports new strategies to enhance forage quality.</title>
        <authorList>
            <person name="Carballo J."/>
            <person name="Santos B.A.C.M."/>
            <person name="Zappacosta D."/>
            <person name="Garbus I."/>
            <person name="Selva J.P."/>
            <person name="Gallo C.A."/>
            <person name="Diaz A."/>
            <person name="Albertini E."/>
            <person name="Caccamo M."/>
            <person name="Echenique V."/>
        </authorList>
    </citation>
    <scope>NUCLEOTIDE SEQUENCE [LARGE SCALE GENOMIC DNA]</scope>
    <source>
        <strain evidence="3">cv. Victoria</strain>
        <tissue evidence="2">Leaf</tissue>
    </source>
</reference>
<feature type="compositionally biased region" description="Low complexity" evidence="1">
    <location>
        <begin position="82"/>
        <end position="91"/>
    </location>
</feature>